<evidence type="ECO:0000259" key="1">
    <source>
        <dbReference type="Pfam" id="PF00817"/>
    </source>
</evidence>
<dbReference type="InterPro" id="IPR001126">
    <property type="entry name" value="UmuC"/>
</dbReference>
<dbReference type="Pfam" id="PF00817">
    <property type="entry name" value="IMS"/>
    <property type="match status" value="1"/>
</dbReference>
<keyword evidence="3" id="KW-1185">Reference proteome</keyword>
<dbReference type="AlphaFoldDB" id="A0A5B8VVX0"/>
<evidence type="ECO:0000313" key="2">
    <source>
        <dbReference type="EMBL" id="QEC74348.1"/>
    </source>
</evidence>
<dbReference type="Proteomes" id="UP000321291">
    <property type="component" value="Chromosome"/>
</dbReference>
<feature type="domain" description="UmuC" evidence="1">
    <location>
        <begin position="3"/>
        <end position="36"/>
    </location>
</feature>
<reference evidence="2 3" key="1">
    <citation type="journal article" date="2017" name="Int. J. Syst. Evol. Microbiol.">
        <title>Arachidicoccus ginsenosidivorans sp. nov., with ginsenoside-converting activity isolated from ginseng cultivating soil.</title>
        <authorList>
            <person name="Siddiqi M.Z."/>
            <person name="Aslam Z."/>
            <person name="Im W.T."/>
        </authorList>
    </citation>
    <scope>NUCLEOTIDE SEQUENCE [LARGE SCALE GENOMIC DNA]</scope>
    <source>
        <strain evidence="2 3">Gsoil 809</strain>
    </source>
</reference>
<dbReference type="EMBL" id="CP042434">
    <property type="protein sequence ID" value="QEC74348.1"/>
    <property type="molecule type" value="Genomic_DNA"/>
</dbReference>
<dbReference type="KEGG" id="agi:FSB73_18175"/>
<accession>A0A5B8VVX0</accession>
<name>A0A5B8VVX0_9BACT</name>
<sequence>MIGNPVLVCGASDRAVVSSCSYEVRRFWVHSAMPASNYWQGRSGRVQ</sequence>
<dbReference type="Gene3D" id="3.40.1170.60">
    <property type="match status" value="1"/>
</dbReference>
<dbReference type="RefSeq" id="WP_146788572.1">
    <property type="nucleotide sequence ID" value="NZ_CP042434.1"/>
</dbReference>
<dbReference type="SUPFAM" id="SSF56672">
    <property type="entry name" value="DNA/RNA polymerases"/>
    <property type="match status" value="1"/>
</dbReference>
<dbReference type="GO" id="GO:0006281">
    <property type="term" value="P:DNA repair"/>
    <property type="evidence" value="ECO:0007669"/>
    <property type="project" value="InterPro"/>
</dbReference>
<dbReference type="InterPro" id="IPR043502">
    <property type="entry name" value="DNA/RNA_pol_sf"/>
</dbReference>
<protein>
    <recommendedName>
        <fullName evidence="1">UmuC domain-containing protein</fullName>
    </recommendedName>
</protein>
<evidence type="ECO:0000313" key="3">
    <source>
        <dbReference type="Proteomes" id="UP000321291"/>
    </source>
</evidence>
<proteinExistence type="predicted"/>
<gene>
    <name evidence="2" type="ORF">FSB73_18175</name>
</gene>
<organism evidence="2 3">
    <name type="scientific">Arachidicoccus ginsenosidivorans</name>
    <dbReference type="NCBI Taxonomy" id="496057"/>
    <lineage>
        <taxon>Bacteria</taxon>
        <taxon>Pseudomonadati</taxon>
        <taxon>Bacteroidota</taxon>
        <taxon>Chitinophagia</taxon>
        <taxon>Chitinophagales</taxon>
        <taxon>Chitinophagaceae</taxon>
        <taxon>Arachidicoccus</taxon>
    </lineage>
</organism>